<protein>
    <recommendedName>
        <fullName evidence="4">Alanine racemase</fullName>
        <ecNumber evidence="4">5.1.1.1</ecNumber>
    </recommendedName>
</protein>
<dbReference type="SUPFAM" id="SSF51419">
    <property type="entry name" value="PLP-binding barrel"/>
    <property type="match status" value="1"/>
</dbReference>
<dbReference type="InterPro" id="IPR009006">
    <property type="entry name" value="Ala_racemase/Decarboxylase_C"/>
</dbReference>
<comment type="function">
    <text evidence="4">Catalyzes the interconversion of L-alanine and D-alanine. May also act on other amino acids.</text>
</comment>
<feature type="active site" description="Proton acceptor; specific for L-alanine" evidence="4">
    <location>
        <position position="252"/>
    </location>
</feature>
<feature type="binding site" evidence="4">
    <location>
        <position position="127"/>
    </location>
    <ligand>
        <name>substrate</name>
    </ligand>
</feature>
<comment type="caution">
    <text evidence="6">The sequence shown here is derived from an EMBL/GenBank/DDBJ whole genome shotgun (WGS) entry which is preliminary data.</text>
</comment>
<sequence>MRPSIVAWIDPEALLHNLQVIHGHAGQKPVMAVLKANAYGHGLSLVAPLLDPRPEIWGFAVSTGQEAQQIRQSGSQKPILLLAPPDPRDLPELHRVWVRFTVSSLEELQDLPAGAGVHLKINTGLNRLGVRPENLAALLAEVQARNLRLEGCYAHFAFADQPDLVQARRELEVFRRVCTLLPEGLIRHMGASEGLLALGEDAAFDVVRPGLALLGNVGATHLRGVLPLKPVMTVQARVCFVHTVQPGETVSYGGFWRAERPTRVAVLQVGYADGYPIRAAGKARVFAKGEHRPTLGLFGMDQILFDATDLNVQVGDWVEVLNPTTLTADVLSDWGETISSQLLSCLGARVERRLREFAVGQQHNRED</sequence>
<dbReference type="InterPro" id="IPR011079">
    <property type="entry name" value="Ala_racemase_C"/>
</dbReference>
<dbReference type="PRINTS" id="PR00992">
    <property type="entry name" value="ALARACEMASE"/>
</dbReference>
<comment type="pathway">
    <text evidence="4">Amino-acid biosynthesis; D-alanine biosynthesis; D-alanine from L-alanine: step 1/1.</text>
</comment>
<dbReference type="CDD" id="cd00430">
    <property type="entry name" value="PLPDE_III_AR"/>
    <property type="match status" value="1"/>
</dbReference>
<feature type="modified residue" description="N6-(pyridoxal phosphate)lysine" evidence="4">
    <location>
        <position position="35"/>
    </location>
</feature>
<keyword evidence="7" id="KW-1185">Reference proteome</keyword>
<organism evidence="6 7">
    <name type="scientific">Deinococcus roseus</name>
    <dbReference type="NCBI Taxonomy" id="392414"/>
    <lineage>
        <taxon>Bacteria</taxon>
        <taxon>Thermotogati</taxon>
        <taxon>Deinococcota</taxon>
        <taxon>Deinococci</taxon>
        <taxon>Deinococcales</taxon>
        <taxon>Deinococcaceae</taxon>
        <taxon>Deinococcus</taxon>
    </lineage>
</organism>
<keyword evidence="3 4" id="KW-0413">Isomerase</keyword>
<dbReference type="Pfam" id="PF00842">
    <property type="entry name" value="Ala_racemase_C"/>
    <property type="match status" value="1"/>
</dbReference>
<feature type="domain" description="Alanine racemase C-terminal" evidence="5">
    <location>
        <begin position="231"/>
        <end position="355"/>
    </location>
</feature>
<dbReference type="RefSeq" id="WP_189006640.1">
    <property type="nucleotide sequence ID" value="NZ_BMOD01000024.1"/>
</dbReference>
<evidence type="ECO:0000256" key="4">
    <source>
        <dbReference type="HAMAP-Rule" id="MF_01201"/>
    </source>
</evidence>
<dbReference type="HAMAP" id="MF_01201">
    <property type="entry name" value="Ala_racemase"/>
    <property type="match status" value="1"/>
</dbReference>
<keyword evidence="2 4" id="KW-0663">Pyridoxal phosphate</keyword>
<comment type="similarity">
    <text evidence="4">Belongs to the alanine racemase family.</text>
</comment>
<name>A0ABQ2DC59_9DEIO</name>
<dbReference type="Gene3D" id="2.40.37.10">
    <property type="entry name" value="Lyase, Ornithine Decarboxylase, Chain A, domain 1"/>
    <property type="match status" value="1"/>
</dbReference>
<dbReference type="InterPro" id="IPR000821">
    <property type="entry name" value="Ala_racemase"/>
</dbReference>
<dbReference type="NCBIfam" id="TIGR00492">
    <property type="entry name" value="alr"/>
    <property type="match status" value="1"/>
</dbReference>
<comment type="catalytic activity">
    <reaction evidence="4">
        <text>L-alanine = D-alanine</text>
        <dbReference type="Rhea" id="RHEA:20249"/>
        <dbReference type="ChEBI" id="CHEBI:57416"/>
        <dbReference type="ChEBI" id="CHEBI:57972"/>
        <dbReference type="EC" id="5.1.1.1"/>
    </reaction>
</comment>
<dbReference type="EMBL" id="BMOD01000024">
    <property type="protein sequence ID" value="GGJ52033.1"/>
    <property type="molecule type" value="Genomic_DNA"/>
</dbReference>
<comment type="cofactor">
    <cofactor evidence="1 4">
        <name>pyridoxal 5'-phosphate</name>
        <dbReference type="ChEBI" id="CHEBI:597326"/>
    </cofactor>
</comment>
<dbReference type="InterPro" id="IPR020622">
    <property type="entry name" value="Ala_racemase_pyridoxalP-BS"/>
</dbReference>
<dbReference type="Pfam" id="PF01168">
    <property type="entry name" value="Ala_racemase_N"/>
    <property type="match status" value="1"/>
</dbReference>
<dbReference type="Gene3D" id="3.20.20.10">
    <property type="entry name" value="Alanine racemase"/>
    <property type="match status" value="1"/>
</dbReference>
<dbReference type="InterPro" id="IPR029066">
    <property type="entry name" value="PLP-binding_barrel"/>
</dbReference>
<dbReference type="SUPFAM" id="SSF50621">
    <property type="entry name" value="Alanine racemase C-terminal domain-like"/>
    <property type="match status" value="1"/>
</dbReference>
<evidence type="ECO:0000259" key="5">
    <source>
        <dbReference type="SMART" id="SM01005"/>
    </source>
</evidence>
<dbReference type="PANTHER" id="PTHR30511">
    <property type="entry name" value="ALANINE RACEMASE"/>
    <property type="match status" value="1"/>
</dbReference>
<dbReference type="InterPro" id="IPR001608">
    <property type="entry name" value="Ala_racemase_N"/>
</dbReference>
<evidence type="ECO:0000256" key="1">
    <source>
        <dbReference type="ARBA" id="ARBA00001933"/>
    </source>
</evidence>
<dbReference type="SMART" id="SM01005">
    <property type="entry name" value="Ala_racemase_C"/>
    <property type="match status" value="1"/>
</dbReference>
<dbReference type="EC" id="5.1.1.1" evidence="4"/>
<gene>
    <name evidence="6" type="primary">alr</name>
    <name evidence="6" type="ORF">GCM10008938_42530</name>
</gene>
<accession>A0ABQ2DC59</accession>
<dbReference type="Proteomes" id="UP000632222">
    <property type="component" value="Unassembled WGS sequence"/>
</dbReference>
<evidence type="ECO:0000313" key="7">
    <source>
        <dbReference type="Proteomes" id="UP000632222"/>
    </source>
</evidence>
<feature type="binding site" evidence="4">
    <location>
        <position position="300"/>
    </location>
    <ligand>
        <name>substrate</name>
    </ligand>
</feature>
<evidence type="ECO:0000313" key="6">
    <source>
        <dbReference type="EMBL" id="GGJ52033.1"/>
    </source>
</evidence>
<feature type="active site" description="Proton acceptor; specific for D-alanine" evidence="4">
    <location>
        <position position="35"/>
    </location>
</feature>
<dbReference type="PANTHER" id="PTHR30511:SF0">
    <property type="entry name" value="ALANINE RACEMASE, CATABOLIC-RELATED"/>
    <property type="match status" value="1"/>
</dbReference>
<reference evidence="7" key="1">
    <citation type="journal article" date="2019" name="Int. J. Syst. Evol. Microbiol.">
        <title>The Global Catalogue of Microorganisms (GCM) 10K type strain sequencing project: providing services to taxonomists for standard genome sequencing and annotation.</title>
        <authorList>
            <consortium name="The Broad Institute Genomics Platform"/>
            <consortium name="The Broad Institute Genome Sequencing Center for Infectious Disease"/>
            <person name="Wu L."/>
            <person name="Ma J."/>
        </authorList>
    </citation>
    <scope>NUCLEOTIDE SEQUENCE [LARGE SCALE GENOMIC DNA]</scope>
    <source>
        <strain evidence="7">JCM 14370</strain>
    </source>
</reference>
<dbReference type="PROSITE" id="PS00395">
    <property type="entry name" value="ALANINE_RACEMASE"/>
    <property type="match status" value="1"/>
</dbReference>
<proteinExistence type="inferred from homology"/>
<evidence type="ECO:0000256" key="3">
    <source>
        <dbReference type="ARBA" id="ARBA00023235"/>
    </source>
</evidence>
<evidence type="ECO:0000256" key="2">
    <source>
        <dbReference type="ARBA" id="ARBA00022898"/>
    </source>
</evidence>